<dbReference type="SUPFAM" id="SSF48317">
    <property type="entry name" value="Acid phosphatase/Vanadium-dependent haloperoxidase"/>
    <property type="match status" value="1"/>
</dbReference>
<feature type="transmembrane region" description="Helical" evidence="9">
    <location>
        <begin position="180"/>
        <end position="198"/>
    </location>
</feature>
<feature type="transmembrane region" description="Helical" evidence="9">
    <location>
        <begin position="532"/>
        <end position="550"/>
    </location>
</feature>
<dbReference type="Proteomes" id="UP001501676">
    <property type="component" value="Unassembled WGS sequence"/>
</dbReference>
<feature type="transmembrane region" description="Helical" evidence="9">
    <location>
        <begin position="96"/>
        <end position="116"/>
    </location>
</feature>
<gene>
    <name evidence="11" type="ORF">GCM10020369_78210</name>
</gene>
<feature type="transmembrane region" description="Helical" evidence="9">
    <location>
        <begin position="61"/>
        <end position="84"/>
    </location>
</feature>
<feature type="transmembrane region" description="Helical" evidence="9">
    <location>
        <begin position="128"/>
        <end position="144"/>
    </location>
</feature>
<feature type="transmembrane region" description="Helical" evidence="9">
    <location>
        <begin position="153"/>
        <end position="174"/>
    </location>
</feature>
<feature type="transmembrane region" description="Helical" evidence="9">
    <location>
        <begin position="497"/>
        <end position="520"/>
    </location>
</feature>
<feature type="transmembrane region" description="Helical" evidence="9">
    <location>
        <begin position="562"/>
        <end position="586"/>
    </location>
</feature>
<feature type="transmembrane region" description="Helical" evidence="9">
    <location>
        <begin position="327"/>
        <end position="346"/>
    </location>
</feature>
<organism evidence="11 12">
    <name type="scientific">Cryptosporangium minutisporangium</name>
    <dbReference type="NCBI Taxonomy" id="113569"/>
    <lineage>
        <taxon>Bacteria</taxon>
        <taxon>Bacillati</taxon>
        <taxon>Actinomycetota</taxon>
        <taxon>Actinomycetes</taxon>
        <taxon>Cryptosporangiales</taxon>
        <taxon>Cryptosporangiaceae</taxon>
        <taxon>Cryptosporangium</taxon>
    </lineage>
</organism>
<evidence type="ECO:0000256" key="9">
    <source>
        <dbReference type="SAM" id="Phobius"/>
    </source>
</evidence>
<evidence type="ECO:0000256" key="4">
    <source>
        <dbReference type="ARBA" id="ARBA00022692"/>
    </source>
</evidence>
<dbReference type="RefSeq" id="WP_345733380.1">
    <property type="nucleotide sequence ID" value="NZ_BAAAYN010000067.1"/>
</dbReference>
<comment type="similarity">
    <text evidence="7">Belongs to the glycosyltransferase 87 family.</text>
</comment>
<evidence type="ECO:0000256" key="1">
    <source>
        <dbReference type="ARBA" id="ARBA00004651"/>
    </source>
</evidence>
<comment type="caution">
    <text evidence="11">The sequence shown here is derived from an EMBL/GenBank/DDBJ whole genome shotgun (WGS) entry which is preliminary data.</text>
</comment>
<keyword evidence="2" id="KW-1003">Cell membrane</keyword>
<feature type="transmembrane region" description="Helical" evidence="9">
    <location>
        <begin position="21"/>
        <end position="41"/>
    </location>
</feature>
<dbReference type="Gene3D" id="1.20.144.10">
    <property type="entry name" value="Phosphatidic acid phosphatase type 2/haloperoxidase"/>
    <property type="match status" value="1"/>
</dbReference>
<protein>
    <recommendedName>
        <fullName evidence="10">Phosphatidic acid phosphatase type 2/haloperoxidase domain-containing protein</fullName>
    </recommendedName>
</protein>
<proteinExistence type="inferred from homology"/>
<evidence type="ECO:0000313" key="12">
    <source>
        <dbReference type="Proteomes" id="UP001501676"/>
    </source>
</evidence>
<comment type="subcellular location">
    <subcellularLocation>
        <location evidence="1">Cell membrane</location>
        <topology evidence="1">Multi-pass membrane protein</topology>
    </subcellularLocation>
</comment>
<evidence type="ECO:0000256" key="8">
    <source>
        <dbReference type="SAM" id="MobiDB-lite"/>
    </source>
</evidence>
<keyword evidence="3" id="KW-0808">Transferase</keyword>
<feature type="transmembrane region" description="Helical" evidence="9">
    <location>
        <begin position="376"/>
        <end position="397"/>
    </location>
</feature>
<name>A0ABP6TCG3_9ACTN</name>
<dbReference type="InterPro" id="IPR018584">
    <property type="entry name" value="GT87"/>
</dbReference>
<evidence type="ECO:0000313" key="11">
    <source>
        <dbReference type="EMBL" id="GAA3397562.1"/>
    </source>
</evidence>
<dbReference type="InterPro" id="IPR000326">
    <property type="entry name" value="PAP2/HPO"/>
</dbReference>
<feature type="transmembrane region" description="Helical" evidence="9">
    <location>
        <begin position="229"/>
        <end position="247"/>
    </location>
</feature>
<feature type="transmembrane region" description="Helical" evidence="9">
    <location>
        <begin position="464"/>
        <end position="485"/>
    </location>
</feature>
<feature type="domain" description="Phosphatidic acid phosphatase type 2/haloperoxidase" evidence="10">
    <location>
        <begin position="74"/>
        <end position="193"/>
    </location>
</feature>
<evidence type="ECO:0000256" key="6">
    <source>
        <dbReference type="ARBA" id="ARBA00023136"/>
    </source>
</evidence>
<dbReference type="Pfam" id="PF09594">
    <property type="entry name" value="GT87"/>
    <property type="match status" value="1"/>
</dbReference>
<keyword evidence="6 9" id="KW-0472">Membrane</keyword>
<feature type="region of interest" description="Disordered" evidence="8">
    <location>
        <begin position="594"/>
        <end position="613"/>
    </location>
</feature>
<keyword evidence="5 9" id="KW-1133">Transmembrane helix</keyword>
<feature type="transmembrane region" description="Helical" evidence="9">
    <location>
        <begin position="403"/>
        <end position="423"/>
    </location>
</feature>
<reference evidence="12" key="1">
    <citation type="journal article" date="2019" name="Int. J. Syst. Evol. Microbiol.">
        <title>The Global Catalogue of Microorganisms (GCM) 10K type strain sequencing project: providing services to taxonomists for standard genome sequencing and annotation.</title>
        <authorList>
            <consortium name="The Broad Institute Genomics Platform"/>
            <consortium name="The Broad Institute Genome Sequencing Center for Infectious Disease"/>
            <person name="Wu L."/>
            <person name="Ma J."/>
        </authorList>
    </citation>
    <scope>NUCLEOTIDE SEQUENCE [LARGE SCALE GENOMIC DNA]</scope>
    <source>
        <strain evidence="12">JCM 9458</strain>
    </source>
</reference>
<feature type="transmembrane region" description="Helical" evidence="9">
    <location>
        <begin position="301"/>
        <end position="320"/>
    </location>
</feature>
<keyword evidence="12" id="KW-1185">Reference proteome</keyword>
<dbReference type="SMART" id="SM00014">
    <property type="entry name" value="acidPPc"/>
    <property type="match status" value="1"/>
</dbReference>
<accession>A0ABP6TCG3</accession>
<keyword evidence="4 9" id="KW-0812">Transmembrane</keyword>
<evidence type="ECO:0000259" key="10">
    <source>
        <dbReference type="SMART" id="SM00014"/>
    </source>
</evidence>
<evidence type="ECO:0000256" key="2">
    <source>
        <dbReference type="ARBA" id="ARBA00022475"/>
    </source>
</evidence>
<evidence type="ECO:0000256" key="5">
    <source>
        <dbReference type="ARBA" id="ARBA00022989"/>
    </source>
</evidence>
<evidence type="ECO:0000256" key="3">
    <source>
        <dbReference type="ARBA" id="ARBA00022679"/>
    </source>
</evidence>
<dbReference type="EMBL" id="BAAAYN010000067">
    <property type="protein sequence ID" value="GAA3397562.1"/>
    <property type="molecule type" value="Genomic_DNA"/>
</dbReference>
<sequence>MRVDTDALRTPPAAAFLAGPLFLAGALAVIAVVVPVVWAGGHPLDVDLAAGRLLAAPGSEIAGIVTQLGSGAVLYPVLAVLALLRRVSGVPWRSAVAPLVVLAAAQTVEAVTFVTLVRPGPVGGETSFSSGHVLAAVLGWGLVAREFRGRGRFVLVGVVGAAVGLSRVVLGVHWLTDVVVGWALGAVVLTAVAAVPAGRSADHRPREEPSAGSAAGSAIRRWLTTARGAWVLPAVAALVPLVPILLVPGRDRMKDLLVYYGAGSTAGTGSDVYEFRTVFDMPFTYPPFAAVLSEPLSRVPLGLLQVLWVVASLAALVGVARLGMRPVVARIGLPLTLALLLVSAPVRSHLRFGQVGLFLVLLVAADLLHRHRRHGLGLGIAIAVKLTPAVFVPWLLVTRSRRTFLTVVVTAVGATVAGLLLLWPSAAEYLWRALWDSDRFGANDVVGNQSVRGMLLRTGLPDSAVSLLWLGSALVLVAVGTFGAWRLERDGNRLGAIGVLAALSVAVSPISWVHHLVWLVLPLSAVVAAGRYVLAAGWAVLLTVSLPSIGAAGLRGETAHPVFWHFVVDVQGLTAVAAVLVLPWLVRNSRRSAGGRPEAVVPEGASRQPAASS</sequence>
<dbReference type="InterPro" id="IPR036938">
    <property type="entry name" value="PAP2/HPO_sf"/>
</dbReference>
<evidence type="ECO:0000256" key="7">
    <source>
        <dbReference type="ARBA" id="ARBA00024033"/>
    </source>
</evidence>
<dbReference type="Pfam" id="PF01569">
    <property type="entry name" value="PAP2"/>
    <property type="match status" value="1"/>
</dbReference>